<sequence>MAGPEAETGRADPDVEAVLDFLRKNGLRDAEMWEEGGGAVERFEIEFWVTVGRMSLVSFGVFYQILKSIWTSFQHRQANSETSSDRSSSHFGTARDLPRFRYAKMTPYWYDEKE</sequence>
<evidence type="ECO:0000313" key="2">
    <source>
        <dbReference type="Proteomes" id="UP001164929"/>
    </source>
</evidence>
<keyword evidence="2" id="KW-1185">Reference proteome</keyword>
<protein>
    <submittedName>
        <fullName evidence="1">Uncharacterized protein</fullName>
    </submittedName>
</protein>
<evidence type="ECO:0000313" key="1">
    <source>
        <dbReference type="EMBL" id="KAJ6986405.1"/>
    </source>
</evidence>
<dbReference type="EMBL" id="JAQIZT010000008">
    <property type="protein sequence ID" value="KAJ6986405.1"/>
    <property type="molecule type" value="Genomic_DNA"/>
</dbReference>
<dbReference type="Proteomes" id="UP001164929">
    <property type="component" value="Chromosome 8"/>
</dbReference>
<dbReference type="AlphaFoldDB" id="A0AAD6QD28"/>
<organism evidence="1 2">
    <name type="scientific">Populus alba x Populus x berolinensis</name>
    <dbReference type="NCBI Taxonomy" id="444605"/>
    <lineage>
        <taxon>Eukaryota</taxon>
        <taxon>Viridiplantae</taxon>
        <taxon>Streptophyta</taxon>
        <taxon>Embryophyta</taxon>
        <taxon>Tracheophyta</taxon>
        <taxon>Spermatophyta</taxon>
        <taxon>Magnoliopsida</taxon>
        <taxon>eudicotyledons</taxon>
        <taxon>Gunneridae</taxon>
        <taxon>Pentapetalae</taxon>
        <taxon>rosids</taxon>
        <taxon>fabids</taxon>
        <taxon>Malpighiales</taxon>
        <taxon>Salicaceae</taxon>
        <taxon>Saliceae</taxon>
        <taxon>Populus</taxon>
    </lineage>
</organism>
<accession>A0AAD6QD28</accession>
<proteinExistence type="predicted"/>
<comment type="caution">
    <text evidence="1">The sequence shown here is derived from an EMBL/GenBank/DDBJ whole genome shotgun (WGS) entry which is preliminary data.</text>
</comment>
<gene>
    <name evidence="1" type="ORF">NC653_019793</name>
</gene>
<reference evidence="1" key="1">
    <citation type="journal article" date="2023" name="Mol. Ecol. Resour.">
        <title>Chromosome-level genome assembly of a triploid poplar Populus alba 'Berolinensis'.</title>
        <authorList>
            <person name="Chen S."/>
            <person name="Yu Y."/>
            <person name="Wang X."/>
            <person name="Wang S."/>
            <person name="Zhang T."/>
            <person name="Zhou Y."/>
            <person name="He R."/>
            <person name="Meng N."/>
            <person name="Wang Y."/>
            <person name="Liu W."/>
            <person name="Liu Z."/>
            <person name="Liu J."/>
            <person name="Guo Q."/>
            <person name="Huang H."/>
            <person name="Sederoff R.R."/>
            <person name="Wang G."/>
            <person name="Qu G."/>
            <person name="Chen S."/>
        </authorList>
    </citation>
    <scope>NUCLEOTIDE SEQUENCE</scope>
    <source>
        <strain evidence="1">SC-2020</strain>
    </source>
</reference>
<name>A0AAD6QD28_9ROSI</name>